<dbReference type="NCBIfam" id="TIGR00077">
    <property type="entry name" value="lspA"/>
    <property type="match status" value="1"/>
</dbReference>
<dbReference type="GO" id="GO:0004190">
    <property type="term" value="F:aspartic-type endopeptidase activity"/>
    <property type="evidence" value="ECO:0007669"/>
    <property type="project" value="UniProtKB-UniRule"/>
</dbReference>
<comment type="caution">
    <text evidence="11">The sequence shown here is derived from an EMBL/GenBank/DDBJ whole genome shotgun (WGS) entry which is preliminary data.</text>
</comment>
<name>A0AAW9FK06_9HYPH</name>
<feature type="active site" evidence="9">
    <location>
        <position position="155"/>
    </location>
</feature>
<dbReference type="Pfam" id="PF01252">
    <property type="entry name" value="Peptidase_A8"/>
    <property type="match status" value="1"/>
</dbReference>
<dbReference type="EC" id="3.4.23.36" evidence="9"/>
<dbReference type="HAMAP" id="MF_00161">
    <property type="entry name" value="LspA"/>
    <property type="match status" value="1"/>
</dbReference>
<evidence type="ECO:0000256" key="1">
    <source>
        <dbReference type="ARBA" id="ARBA00006139"/>
    </source>
</evidence>
<keyword evidence="7 9" id="KW-1133">Transmembrane helix</keyword>
<dbReference type="AlphaFoldDB" id="A0AAW9FK06"/>
<comment type="function">
    <text evidence="9">This protein specifically catalyzes the removal of signal peptides from prolipoproteins.</text>
</comment>
<keyword evidence="8 9" id="KW-0472">Membrane</keyword>
<comment type="pathway">
    <text evidence="9">Protein modification; lipoprotein biosynthesis (signal peptide cleavage).</text>
</comment>
<evidence type="ECO:0000256" key="6">
    <source>
        <dbReference type="ARBA" id="ARBA00022801"/>
    </source>
</evidence>
<dbReference type="EMBL" id="JAVRAF010000019">
    <property type="protein sequence ID" value="MDX8305476.1"/>
    <property type="molecule type" value="Genomic_DNA"/>
</dbReference>
<feature type="transmembrane region" description="Helical" evidence="9">
    <location>
        <begin position="24"/>
        <end position="49"/>
    </location>
</feature>
<feature type="transmembrane region" description="Helical" evidence="9">
    <location>
        <begin position="151"/>
        <end position="172"/>
    </location>
</feature>
<dbReference type="GO" id="GO:0005886">
    <property type="term" value="C:plasma membrane"/>
    <property type="evidence" value="ECO:0007669"/>
    <property type="project" value="UniProtKB-SubCell"/>
</dbReference>
<reference evidence="11" key="1">
    <citation type="journal article" date="2023" name="Phytobiomes J">
        <title>Deciphering the key players within the bacterial microbiota associated with aerial crown gall tumors on rhododendron: Insights into the gallobiome.</title>
        <authorList>
            <person name="Kuzmanovic N."/>
            <person name="Nesme J."/>
            <person name="Wolf J."/>
            <person name="Neumann-Schaal M."/>
            <person name="Petersen J."/>
            <person name="Fernandez-Gnecco G."/>
            <person name="Sproeer C."/>
            <person name="Bunk B."/>
            <person name="Overmann J."/>
            <person name="Sorensen S.J."/>
            <person name="Idczak E."/>
            <person name="Smalla K."/>
        </authorList>
    </citation>
    <scope>NUCLEOTIDE SEQUENCE</scope>
    <source>
        <strain evidence="11">Rho-11.1</strain>
    </source>
</reference>
<keyword evidence="3 9" id="KW-0645">Protease</keyword>
<evidence type="ECO:0000256" key="5">
    <source>
        <dbReference type="ARBA" id="ARBA00022750"/>
    </source>
</evidence>
<keyword evidence="6 9" id="KW-0378">Hydrolase</keyword>
<dbReference type="GO" id="GO:0006508">
    <property type="term" value="P:proteolysis"/>
    <property type="evidence" value="ECO:0007669"/>
    <property type="project" value="UniProtKB-KW"/>
</dbReference>
<keyword evidence="5 9" id="KW-0064">Aspartyl protease</keyword>
<proteinExistence type="inferred from homology"/>
<evidence type="ECO:0000256" key="9">
    <source>
        <dbReference type="HAMAP-Rule" id="MF_00161"/>
    </source>
</evidence>
<dbReference type="InterPro" id="IPR001872">
    <property type="entry name" value="Peptidase_A8"/>
</dbReference>
<comment type="catalytic activity">
    <reaction evidence="9">
        <text>Release of signal peptides from bacterial membrane prolipoproteins. Hydrolyzes -Xaa-Yaa-Zaa-|-(S,diacylglyceryl)Cys-, in which Xaa is hydrophobic (preferably Leu), and Yaa (Ala or Ser) and Zaa (Gly or Ala) have small, neutral side chains.</text>
        <dbReference type="EC" id="3.4.23.36"/>
    </reaction>
</comment>
<feature type="transmembrane region" description="Helical" evidence="9">
    <location>
        <begin position="87"/>
        <end position="104"/>
    </location>
</feature>
<evidence type="ECO:0000256" key="7">
    <source>
        <dbReference type="ARBA" id="ARBA00022989"/>
    </source>
</evidence>
<organism evidence="11">
    <name type="scientific">Agrobacterium rosae</name>
    <dbReference type="NCBI Taxonomy" id="1972867"/>
    <lineage>
        <taxon>Bacteria</taxon>
        <taxon>Pseudomonadati</taxon>
        <taxon>Pseudomonadota</taxon>
        <taxon>Alphaproteobacteria</taxon>
        <taxon>Hyphomicrobiales</taxon>
        <taxon>Rhizobiaceae</taxon>
        <taxon>Rhizobium/Agrobacterium group</taxon>
        <taxon>Agrobacterium</taxon>
    </lineage>
</organism>
<evidence type="ECO:0000313" key="11">
    <source>
        <dbReference type="EMBL" id="MDX8305476.1"/>
    </source>
</evidence>
<evidence type="ECO:0000256" key="2">
    <source>
        <dbReference type="ARBA" id="ARBA00022475"/>
    </source>
</evidence>
<evidence type="ECO:0000256" key="8">
    <source>
        <dbReference type="ARBA" id="ARBA00023136"/>
    </source>
</evidence>
<sequence length="178" mass="19619">MDNTQRENKKTVVPTSGSRHPVSFVWPLLMVVFVLAFDQAVKFVIVHLVMNPPQPIEVTPFFNVVLVYNRGISFGMLADFIGAAPQLFSWLKLLIVMGLIAWAYKTKVFAERLALCIIAGGALGNISDRFLNGAVTDYLNFHWNGLHWPAFNIADIAVVGGAVAVAAVPYIFTPKMNV</sequence>
<evidence type="ECO:0000256" key="10">
    <source>
        <dbReference type="RuleBase" id="RU004181"/>
    </source>
</evidence>
<evidence type="ECO:0000256" key="4">
    <source>
        <dbReference type="ARBA" id="ARBA00022692"/>
    </source>
</evidence>
<gene>
    <name evidence="9 11" type="primary">lspA</name>
    <name evidence="11" type="ORF">RMR22_24865</name>
</gene>
<comment type="subcellular location">
    <subcellularLocation>
        <location evidence="9">Cell membrane</location>
        <topology evidence="9">Multi-pass membrane protein</topology>
    </subcellularLocation>
</comment>
<feature type="active site" evidence="9">
    <location>
        <position position="137"/>
    </location>
</feature>
<dbReference type="PRINTS" id="PR00781">
    <property type="entry name" value="LIPOSIGPTASE"/>
</dbReference>
<dbReference type="PANTHER" id="PTHR33695:SF1">
    <property type="entry name" value="LIPOPROTEIN SIGNAL PEPTIDASE"/>
    <property type="match status" value="1"/>
</dbReference>
<keyword evidence="2 9" id="KW-1003">Cell membrane</keyword>
<evidence type="ECO:0000256" key="3">
    <source>
        <dbReference type="ARBA" id="ARBA00022670"/>
    </source>
</evidence>
<comment type="similarity">
    <text evidence="1 9 10">Belongs to the peptidase A8 family.</text>
</comment>
<feature type="transmembrane region" description="Helical" evidence="9">
    <location>
        <begin position="113"/>
        <end position="131"/>
    </location>
</feature>
<keyword evidence="4 9" id="KW-0812">Transmembrane</keyword>
<dbReference type="RefSeq" id="WP_320203635.1">
    <property type="nucleotide sequence ID" value="NZ_CP192782.1"/>
</dbReference>
<dbReference type="PANTHER" id="PTHR33695">
    <property type="entry name" value="LIPOPROTEIN SIGNAL PEPTIDASE"/>
    <property type="match status" value="1"/>
</dbReference>
<accession>A0AAW9FK06</accession>
<protein>
    <recommendedName>
        <fullName evidence="9">Lipoprotein signal peptidase</fullName>
        <ecNumber evidence="9">3.4.23.36</ecNumber>
    </recommendedName>
    <alternativeName>
        <fullName evidence="9">Prolipoprotein signal peptidase</fullName>
    </alternativeName>
    <alternativeName>
        <fullName evidence="9">Signal peptidase II</fullName>
        <shortName evidence="9">SPase II</shortName>
    </alternativeName>
</protein>